<evidence type="ECO:0000256" key="1">
    <source>
        <dbReference type="ARBA" id="ARBA00022679"/>
    </source>
</evidence>
<keyword evidence="4" id="KW-1185">Reference proteome</keyword>
<dbReference type="OrthoDB" id="1862401at2759"/>
<dbReference type="InterPro" id="IPR023213">
    <property type="entry name" value="CAT-like_dom_sf"/>
</dbReference>
<evidence type="ECO:0000256" key="2">
    <source>
        <dbReference type="ARBA" id="ARBA00023315"/>
    </source>
</evidence>
<organism evidence="3 4">
    <name type="scientific">Actinidia rufa</name>
    <dbReference type="NCBI Taxonomy" id="165716"/>
    <lineage>
        <taxon>Eukaryota</taxon>
        <taxon>Viridiplantae</taxon>
        <taxon>Streptophyta</taxon>
        <taxon>Embryophyta</taxon>
        <taxon>Tracheophyta</taxon>
        <taxon>Spermatophyta</taxon>
        <taxon>Magnoliopsida</taxon>
        <taxon>eudicotyledons</taxon>
        <taxon>Gunneridae</taxon>
        <taxon>Pentapetalae</taxon>
        <taxon>asterids</taxon>
        <taxon>Ericales</taxon>
        <taxon>Actinidiaceae</taxon>
        <taxon>Actinidia</taxon>
    </lineage>
</organism>
<proteinExistence type="predicted"/>
<dbReference type="Pfam" id="PF02458">
    <property type="entry name" value="Transferase"/>
    <property type="match status" value="1"/>
</dbReference>
<comment type="caution">
    <text evidence="3">The sequence shown here is derived from an EMBL/GenBank/DDBJ whole genome shotgun (WGS) entry which is preliminary data.</text>
</comment>
<dbReference type="Gene3D" id="3.30.559.10">
    <property type="entry name" value="Chloramphenicol acetyltransferase-like domain"/>
    <property type="match status" value="2"/>
</dbReference>
<sequence length="459" mass="51308">MAPPCPVIILDDCRVAPTPSSTAQMSLPLTFFDVFWLKLHPNQRLFFYEASHQRSTFAETVLPKLKHSLAVRLQRYLPLAGNLIWSPDSDKPIIQYIEGDTVSLTIAESEADFHHLLSNSFREAKEYHPFLPSLLASNTRVPVLALQVTLFPNTGFSIGYATHHAVLDGKTTAMFMQSWASISRFDGDLNPTLELSPFYDRTIIHDPADLERAYLKGWLEHNGPSNKSLVFWDLKAPPDVMIGTFRLTRGNIENIKNWVQTQWQKKHQQKPAIPVSSFAITSAYIWVCLVKARQLRSKKVYLAFNIDCRARLDIPSTYFGNCITSRVLEADSDELIGENGVAIAVKAISDTIGGLNDGLLKGAEELISRLLSVQEEKILIIAGSPRFEFYNTDFGWGRPRKVELISIEKSGAISLLDSREGIGGIEIGVALKKHEIEAFASLFASGLEAHQVPETFNHS</sequence>
<dbReference type="InterPro" id="IPR051504">
    <property type="entry name" value="Plant_metabolite_acyltrans"/>
</dbReference>
<evidence type="ECO:0000313" key="3">
    <source>
        <dbReference type="EMBL" id="GFZ19233.1"/>
    </source>
</evidence>
<accession>A0A7J0H7Z9</accession>
<reference evidence="3 4" key="1">
    <citation type="submission" date="2019-07" db="EMBL/GenBank/DDBJ databases">
        <title>De Novo Assembly of kiwifruit Actinidia rufa.</title>
        <authorList>
            <person name="Sugita-Konishi S."/>
            <person name="Sato K."/>
            <person name="Mori E."/>
            <person name="Abe Y."/>
            <person name="Kisaki G."/>
            <person name="Hamano K."/>
            <person name="Suezawa K."/>
            <person name="Otani M."/>
            <person name="Fukuda T."/>
            <person name="Manabe T."/>
            <person name="Gomi K."/>
            <person name="Tabuchi M."/>
            <person name="Akimitsu K."/>
            <person name="Kataoka I."/>
        </authorList>
    </citation>
    <scope>NUCLEOTIDE SEQUENCE [LARGE SCALE GENOMIC DNA]</scope>
    <source>
        <strain evidence="4">cv. Fuchu</strain>
    </source>
</reference>
<gene>
    <name evidence="3" type="ORF">Acr_27g0009720</name>
</gene>
<dbReference type="Proteomes" id="UP000585474">
    <property type="component" value="Unassembled WGS sequence"/>
</dbReference>
<keyword evidence="1 3" id="KW-0808">Transferase</keyword>
<dbReference type="PANTHER" id="PTHR31625">
    <property type="match status" value="1"/>
</dbReference>
<evidence type="ECO:0000313" key="4">
    <source>
        <dbReference type="Proteomes" id="UP000585474"/>
    </source>
</evidence>
<protein>
    <submittedName>
        <fullName evidence="3">HXXXD-type acyl-transferase family protein</fullName>
    </submittedName>
</protein>
<dbReference type="EMBL" id="BJWL01000027">
    <property type="protein sequence ID" value="GFZ19233.1"/>
    <property type="molecule type" value="Genomic_DNA"/>
</dbReference>
<dbReference type="GO" id="GO:0016747">
    <property type="term" value="F:acyltransferase activity, transferring groups other than amino-acyl groups"/>
    <property type="evidence" value="ECO:0007669"/>
    <property type="project" value="UniProtKB-ARBA"/>
</dbReference>
<dbReference type="AlphaFoldDB" id="A0A7J0H7Z9"/>
<keyword evidence="2" id="KW-0012">Acyltransferase</keyword>
<name>A0A7J0H7Z9_9ERIC</name>